<dbReference type="InParanoid" id="A0A7J8F9F4"/>
<reference evidence="2 3" key="1">
    <citation type="journal article" date="2020" name="Nature">
        <title>Six reference-quality genomes reveal evolution of bat adaptations.</title>
        <authorList>
            <person name="Jebb D."/>
            <person name="Huang Z."/>
            <person name="Pippel M."/>
            <person name="Hughes G.M."/>
            <person name="Lavrichenko K."/>
            <person name="Devanna P."/>
            <person name="Winkler S."/>
            <person name="Jermiin L.S."/>
            <person name="Skirmuntt E.C."/>
            <person name="Katzourakis A."/>
            <person name="Burkitt-Gray L."/>
            <person name="Ray D.A."/>
            <person name="Sullivan K.A.M."/>
            <person name="Roscito J.G."/>
            <person name="Kirilenko B.M."/>
            <person name="Davalos L.M."/>
            <person name="Corthals A.P."/>
            <person name="Power M.L."/>
            <person name="Jones G."/>
            <person name="Ransome R.D."/>
            <person name="Dechmann D.K.N."/>
            <person name="Locatelli A.G."/>
            <person name="Puechmaille S.J."/>
            <person name="Fedrigo O."/>
            <person name="Jarvis E.D."/>
            <person name="Hiller M."/>
            <person name="Vernes S.C."/>
            <person name="Myers E.W."/>
            <person name="Teeling E.C."/>
        </authorList>
    </citation>
    <scope>NUCLEOTIDE SEQUENCE [LARGE SCALE GENOMIC DNA]</scope>
    <source>
        <strain evidence="2">MMolMol1</strain>
        <tissue evidence="2">Muscle</tissue>
    </source>
</reference>
<name>A0A7J8F9F4_MOLMO</name>
<organism evidence="2 3">
    <name type="scientific">Molossus molossus</name>
    <name type="common">Pallas' mastiff bat</name>
    <name type="synonym">Vespertilio molossus</name>
    <dbReference type="NCBI Taxonomy" id="27622"/>
    <lineage>
        <taxon>Eukaryota</taxon>
        <taxon>Metazoa</taxon>
        <taxon>Chordata</taxon>
        <taxon>Craniata</taxon>
        <taxon>Vertebrata</taxon>
        <taxon>Euteleostomi</taxon>
        <taxon>Mammalia</taxon>
        <taxon>Eutheria</taxon>
        <taxon>Laurasiatheria</taxon>
        <taxon>Chiroptera</taxon>
        <taxon>Yangochiroptera</taxon>
        <taxon>Molossidae</taxon>
        <taxon>Molossus</taxon>
    </lineage>
</organism>
<dbReference type="Proteomes" id="UP000550707">
    <property type="component" value="Unassembled WGS sequence"/>
</dbReference>
<proteinExistence type="predicted"/>
<gene>
    <name evidence="2" type="ORF">HJG59_008505</name>
</gene>
<dbReference type="AlphaFoldDB" id="A0A7J8F9F4"/>
<accession>A0A7J8F9F4</accession>
<protein>
    <submittedName>
        <fullName evidence="2">Uncharacterized protein</fullName>
    </submittedName>
</protein>
<keyword evidence="3" id="KW-1185">Reference proteome</keyword>
<feature type="region of interest" description="Disordered" evidence="1">
    <location>
        <begin position="23"/>
        <end position="53"/>
    </location>
</feature>
<evidence type="ECO:0000313" key="3">
    <source>
        <dbReference type="Proteomes" id="UP000550707"/>
    </source>
</evidence>
<dbReference type="EMBL" id="JACASF010000012">
    <property type="protein sequence ID" value="KAF6444195.1"/>
    <property type="molecule type" value="Genomic_DNA"/>
</dbReference>
<feature type="compositionally biased region" description="Polar residues" evidence="1">
    <location>
        <begin position="136"/>
        <end position="158"/>
    </location>
</feature>
<evidence type="ECO:0000256" key="1">
    <source>
        <dbReference type="SAM" id="MobiDB-lite"/>
    </source>
</evidence>
<sequence length="158" mass="16931">MFSETCHVVMDCELESVYSSQSLVPEPLPPNATLSSSPHHGAHPSQPGFSPTLALQAGSGSVCPLCPAKCPTPLLPPPPGPPPPCTARWIHGYPHLSPLSHHTCSFFSLQPLLMPQKQKHETRASAEQDPAAQSELLPSSTASEQLQQDPENFRNGTK</sequence>
<comment type="caution">
    <text evidence="2">The sequence shown here is derived from an EMBL/GenBank/DDBJ whole genome shotgun (WGS) entry which is preliminary data.</text>
</comment>
<evidence type="ECO:0000313" key="2">
    <source>
        <dbReference type="EMBL" id="KAF6444195.1"/>
    </source>
</evidence>
<feature type="region of interest" description="Disordered" evidence="1">
    <location>
        <begin position="116"/>
        <end position="158"/>
    </location>
</feature>